<reference evidence="1 2" key="1">
    <citation type="submission" date="2018-03" db="EMBL/GenBank/DDBJ databases">
        <title>Genomic Encyclopedia of Type Strains, Phase III (KMG-III): the genomes of soil and plant-associated and newly described type strains.</title>
        <authorList>
            <person name="Whitman W."/>
        </authorList>
    </citation>
    <scope>NUCLEOTIDE SEQUENCE [LARGE SCALE GENOMIC DNA]</scope>
    <source>
        <strain evidence="1 2">CGMCC 4.7097</strain>
    </source>
</reference>
<evidence type="ECO:0000313" key="2">
    <source>
        <dbReference type="Proteomes" id="UP000241118"/>
    </source>
</evidence>
<dbReference type="EMBL" id="PYAX01000011">
    <property type="protein sequence ID" value="PSL52850.1"/>
    <property type="molecule type" value="Genomic_DNA"/>
</dbReference>
<protein>
    <submittedName>
        <fullName evidence="1">HEXXH motif-containing protein</fullName>
    </submittedName>
</protein>
<evidence type="ECO:0000313" key="1">
    <source>
        <dbReference type="EMBL" id="PSL52850.1"/>
    </source>
</evidence>
<gene>
    <name evidence="1" type="ORF">B0I31_111137</name>
</gene>
<dbReference type="OrthoDB" id="796761at2"/>
<comment type="caution">
    <text evidence="1">The sequence shown here is derived from an EMBL/GenBank/DDBJ whole genome shotgun (WGS) entry which is preliminary data.</text>
</comment>
<dbReference type="RefSeq" id="WP_106618657.1">
    <property type="nucleotide sequence ID" value="NZ_PYAX01000011.1"/>
</dbReference>
<accession>A0A2P8I301</accession>
<name>A0A2P8I301_SACCR</name>
<organism evidence="1 2">
    <name type="scientific">Saccharothrix carnea</name>
    <dbReference type="NCBI Taxonomy" id="1280637"/>
    <lineage>
        <taxon>Bacteria</taxon>
        <taxon>Bacillati</taxon>
        <taxon>Actinomycetota</taxon>
        <taxon>Actinomycetes</taxon>
        <taxon>Pseudonocardiales</taxon>
        <taxon>Pseudonocardiaceae</taxon>
        <taxon>Saccharothrix</taxon>
    </lineage>
</organism>
<dbReference type="InterPro" id="IPR026337">
    <property type="entry name" value="AKG_HExxH"/>
</dbReference>
<keyword evidence="2" id="KW-1185">Reference proteome</keyword>
<dbReference type="NCBIfam" id="TIGR04267">
    <property type="entry name" value="mod_HExxH"/>
    <property type="match status" value="1"/>
</dbReference>
<dbReference type="Proteomes" id="UP000241118">
    <property type="component" value="Unassembled WGS sequence"/>
</dbReference>
<dbReference type="AlphaFoldDB" id="A0A2P8I301"/>
<sequence>MNPLGLSTHRLPRFVFDEICSGAVSAAGMAILRRTQYSVRKLRLRAFLEAASPVTSRLGPFADIDGAWTLLAEVEHIAPDVVEEVLMHHSVGVWLTRALRQVLGTAVDATPLWSEVGWFHAVAAAAAVRGGRPCALTVPVVHGAVTLPTVGAYRLSGRFPVGQARVVNSASGTTIEVPGPVEWRAVRRHRSSARGHAVEVVVDDLGPYREFGGPVAPDPLSDSEWDEWRKYLDEAWELLTARHPGSAEELSAGLSTVVPLDSRRDVFAASSSAAFGAIALSPKRSATEFAEALVHELQHSKVNALLDLVGLHTSDATPRHYAPWRDDPRPVDGLLHGVYAFVSVVEFWHGQRGLVPTALARRAEFSLAYRARQVGLAVDSLRGFVDLTDLGREFVAAVAVRLAACDLGDVPPDVAAAVEQITAEHAITWRLRHVRPDPRAVRDAVAAWLDRRPFAEDARVPGAVVPTTGSGESLLTALLRLRVLEPDEFDRVPHRDGPDFAYLRGEREAAAEGYAARLRTTPHDLSAWAGLGLSLDSAVLRHHPELVRAVHHATAVRTGAAPPPVELATWFDRATSPTDVR</sequence>
<proteinExistence type="predicted"/>